<evidence type="ECO:0000313" key="4">
    <source>
        <dbReference type="Proteomes" id="UP001183648"/>
    </source>
</evidence>
<dbReference type="InterPro" id="IPR036388">
    <property type="entry name" value="WH-like_DNA-bd_sf"/>
</dbReference>
<dbReference type="Pfam" id="PF13649">
    <property type="entry name" value="Methyltransf_25"/>
    <property type="match status" value="1"/>
</dbReference>
<evidence type="ECO:0000259" key="2">
    <source>
        <dbReference type="Pfam" id="PF13649"/>
    </source>
</evidence>
<evidence type="ECO:0000256" key="1">
    <source>
        <dbReference type="HAMAP-Rule" id="MF_01584"/>
    </source>
</evidence>
<dbReference type="PANTHER" id="PTHR38768">
    <property type="entry name" value="UPF0502 PROTEIN YCEH"/>
    <property type="match status" value="1"/>
</dbReference>
<dbReference type="Pfam" id="PF04337">
    <property type="entry name" value="DUF480"/>
    <property type="match status" value="1"/>
</dbReference>
<accession>A0ABU2C169</accession>
<protein>
    <submittedName>
        <fullName evidence="3">Uncharacterized protein YceH (UPF0502 family)/protein-L-isoaspartate O-methyltransferase</fullName>
    </submittedName>
</protein>
<name>A0ABU2C169_9ACTN</name>
<gene>
    <name evidence="3" type="ORF">J2S63_003943</name>
</gene>
<dbReference type="SUPFAM" id="SSF46785">
    <property type="entry name" value="Winged helix' DNA-binding domain"/>
    <property type="match status" value="2"/>
</dbReference>
<comment type="similarity">
    <text evidence="1">Belongs to the UPF0502 family.</text>
</comment>
<dbReference type="PANTHER" id="PTHR38768:SF1">
    <property type="entry name" value="UPF0502 PROTEIN YCEH"/>
    <property type="match status" value="1"/>
</dbReference>
<sequence length="401" mass="43343">MSLPVLTPEEQRVVGSLLEKERTVPASYPLSANALRTACNQTSSREPVTDYDERFVETTARALKDRGLVRIVWSDTGRRTLKYLQTLTEVLDLGDDERAVLTVMLLRGPQAPGELRTRTERLHAFADRGEVETTLAAMAAREDPLVRQLARRPGERDARWVHLLGEAPPQASSEPPAATAPVEVDLGTRDERVRASYAAVAATYADRFTDELDALPFERWLLDRVAADAMAAGLPVVEAGTGPGHVAAHLADQGATATGIDLSPAMVEQAAARFPQASYAVGDLRSLMRPRAAAGWGAVVAWYSLIHLTPGELPAALQALVRPLAPGGQLVLAFHAGTGVVHLDRWFDQDVDLDVVLHEPRAVARALEAAGLTEVTWHLRGPVAGRGESTERAFVLGRRPA</sequence>
<organism evidence="3 4">
    <name type="scientific">Nocardioides marmoribigeumensis</name>
    <dbReference type="NCBI Taxonomy" id="433649"/>
    <lineage>
        <taxon>Bacteria</taxon>
        <taxon>Bacillati</taxon>
        <taxon>Actinomycetota</taxon>
        <taxon>Actinomycetes</taxon>
        <taxon>Propionibacteriales</taxon>
        <taxon>Nocardioidaceae</taxon>
        <taxon>Nocardioides</taxon>
    </lineage>
</organism>
<comment type="caution">
    <text evidence="3">The sequence shown here is derived from an EMBL/GenBank/DDBJ whole genome shotgun (WGS) entry which is preliminary data.</text>
</comment>
<dbReference type="HAMAP" id="MF_01584">
    <property type="entry name" value="UPF0502"/>
    <property type="match status" value="1"/>
</dbReference>
<dbReference type="RefSeq" id="WP_310306008.1">
    <property type="nucleotide sequence ID" value="NZ_BAAAPS010000005.1"/>
</dbReference>
<proteinExistence type="inferred from homology"/>
<dbReference type="EMBL" id="JAVDYG010000001">
    <property type="protein sequence ID" value="MDR7364390.1"/>
    <property type="molecule type" value="Genomic_DNA"/>
</dbReference>
<dbReference type="InterPro" id="IPR041698">
    <property type="entry name" value="Methyltransf_25"/>
</dbReference>
<dbReference type="SUPFAM" id="SSF53335">
    <property type="entry name" value="S-adenosyl-L-methionine-dependent methyltransferases"/>
    <property type="match status" value="1"/>
</dbReference>
<dbReference type="Gene3D" id="3.40.50.150">
    <property type="entry name" value="Vaccinia Virus protein VP39"/>
    <property type="match status" value="1"/>
</dbReference>
<reference evidence="3 4" key="1">
    <citation type="submission" date="2023-07" db="EMBL/GenBank/DDBJ databases">
        <title>Sequencing the genomes of 1000 actinobacteria strains.</title>
        <authorList>
            <person name="Klenk H.-P."/>
        </authorList>
    </citation>
    <scope>NUCLEOTIDE SEQUENCE [LARGE SCALE GENOMIC DNA]</scope>
    <source>
        <strain evidence="3 4">DSM 19426</strain>
    </source>
</reference>
<evidence type="ECO:0000313" key="3">
    <source>
        <dbReference type="EMBL" id="MDR7364390.1"/>
    </source>
</evidence>
<feature type="domain" description="Methyltransferase" evidence="2">
    <location>
        <begin position="236"/>
        <end position="328"/>
    </location>
</feature>
<dbReference type="Gene3D" id="1.10.10.10">
    <property type="entry name" value="Winged helix-like DNA-binding domain superfamily/Winged helix DNA-binding domain"/>
    <property type="match status" value="2"/>
</dbReference>
<dbReference type="InterPro" id="IPR007432">
    <property type="entry name" value="DUF480"/>
</dbReference>
<dbReference type="InterPro" id="IPR029063">
    <property type="entry name" value="SAM-dependent_MTases_sf"/>
</dbReference>
<dbReference type="Proteomes" id="UP001183648">
    <property type="component" value="Unassembled WGS sequence"/>
</dbReference>
<keyword evidence="4" id="KW-1185">Reference proteome</keyword>
<dbReference type="CDD" id="cd02440">
    <property type="entry name" value="AdoMet_MTases"/>
    <property type="match status" value="1"/>
</dbReference>
<dbReference type="InterPro" id="IPR036390">
    <property type="entry name" value="WH_DNA-bd_sf"/>
</dbReference>